<evidence type="ECO:0000313" key="8">
    <source>
        <dbReference type="Proteomes" id="UP000037931"/>
    </source>
</evidence>
<keyword evidence="2" id="KW-0378">Hydrolase</keyword>
<dbReference type="OrthoDB" id="9815222at2"/>
<comment type="caution">
    <text evidence="7">The sequence shown here is derived from an EMBL/GenBank/DDBJ whole genome shotgun (WGS) entry which is preliminary data.</text>
</comment>
<dbReference type="InterPro" id="IPR011545">
    <property type="entry name" value="DEAD/DEAH_box_helicase_dom"/>
</dbReference>
<dbReference type="InterPro" id="IPR001650">
    <property type="entry name" value="Helicase_C-like"/>
</dbReference>
<evidence type="ECO:0000313" key="7">
    <source>
        <dbReference type="EMBL" id="KPA88360.1"/>
    </source>
</evidence>
<dbReference type="GO" id="GO:0004386">
    <property type="term" value="F:helicase activity"/>
    <property type="evidence" value="ECO:0007669"/>
    <property type="project" value="UniProtKB-KW"/>
</dbReference>
<dbReference type="InterPro" id="IPR050474">
    <property type="entry name" value="Hel308_SKI2-like"/>
</dbReference>
<organism evidence="7 8">
    <name type="scientific">Pseudomonas asplenii</name>
    <dbReference type="NCBI Taxonomy" id="53407"/>
    <lineage>
        <taxon>Bacteria</taxon>
        <taxon>Pseudomonadati</taxon>
        <taxon>Pseudomonadota</taxon>
        <taxon>Gammaproteobacteria</taxon>
        <taxon>Pseudomonadales</taxon>
        <taxon>Pseudomonadaceae</taxon>
        <taxon>Pseudomonas</taxon>
    </lineage>
</organism>
<evidence type="ECO:0000256" key="2">
    <source>
        <dbReference type="ARBA" id="ARBA00022801"/>
    </source>
</evidence>
<evidence type="ECO:0000256" key="4">
    <source>
        <dbReference type="ARBA" id="ARBA00022840"/>
    </source>
</evidence>
<dbReference type="AlphaFoldDB" id="A0A0M9GD95"/>
<name>A0A0M9GD95_9PSED</name>
<dbReference type="InterPro" id="IPR027417">
    <property type="entry name" value="P-loop_NTPase"/>
</dbReference>
<sequence>MNFLQRIADRAHERLQNDEQAISLACDSKVFARHVQDIYKVLQSPKYYTFGVQKLCFACEAAVNEPMVIALLEQCINSSRIFLYEEMLRKRLQYAPSAEGFLEVAQKAFYSLESDVILTKEQKDLYDLFLKKRRLVISAPTSFGKSRIVREIISHSSYQCVVMIVPTNALLNETYQAFREDRGLSEYSLVFSTHTEPPEGKAIYIFTPEKFDLYTDEHGIQFDFFVFDEVYKVGNYDGRSSVFSNCLYKAYKRKCDYYLIGPYFKSFSAKYLERTSGHFERYQTDIVQKEIISYFDGGAPTYRKITLPVRAGKDARLKQVLQKIDGPTIVYVGRKDTAETRAKIIHEIKSKALRQKSDSVVELVEYIKKTISTEWRLIDFLQSGVAFHHAGIPKYIQSEIVDLFNAGELDVIVCTPTLTEGVNTTAKNVVFFDTTKADQSLTGFEVKNVVGRSGRFGQHFVGRAVFLEPHAEQDDIEEISFPIFDSENLREEDNIQISLDDLNDAGRNQRERINNLAGSLMIPLEVLKKNKYVSLDNQIRLIMHLRENPSIRRELLGAHNPPRKEQVDLIIHLVHDFLYSDSDKRDSWSTGNISRFVKYHVYHSPSIKQLIKEHHAVKEDTRIRNVLDLIYTYFEYSLPKYISALENIVNFVYSEKISFALFVTKLQYGSTEPQDILLADAGIPRSIIIQVSGGLSGATTIESIKDRLSRNPGILSRLSGIETRMLKKRI</sequence>
<evidence type="ECO:0000256" key="1">
    <source>
        <dbReference type="ARBA" id="ARBA00022741"/>
    </source>
</evidence>
<dbReference type="Gene3D" id="3.40.50.300">
    <property type="entry name" value="P-loop containing nucleotide triphosphate hydrolases"/>
    <property type="match status" value="2"/>
</dbReference>
<dbReference type="PATRIC" id="fig|50340.43.peg.2841"/>
<evidence type="ECO:0000256" key="3">
    <source>
        <dbReference type="ARBA" id="ARBA00022806"/>
    </source>
</evidence>
<dbReference type="PANTHER" id="PTHR47961">
    <property type="entry name" value="DNA POLYMERASE THETA, PUTATIVE (AFU_ORTHOLOGUE AFUA_1G05260)-RELATED"/>
    <property type="match status" value="1"/>
</dbReference>
<dbReference type="GO" id="GO:0005524">
    <property type="term" value="F:ATP binding"/>
    <property type="evidence" value="ECO:0007669"/>
    <property type="project" value="UniProtKB-KW"/>
</dbReference>
<reference evidence="7 8" key="1">
    <citation type="journal article" date="2015" name="PLoS ONE">
        <title>Rice-Infecting Pseudomonas Genomes Are Highly Accessorized and Harbor Multiple Putative Virulence Mechanisms to Cause Sheath Brown Rot.</title>
        <authorList>
            <person name="Quibod I.L."/>
            <person name="Grande G."/>
            <person name="Oreiro E.G."/>
            <person name="Borja F.N."/>
            <person name="Dossa G.S."/>
            <person name="Mauleon R."/>
            <person name="Cruz C.V."/>
            <person name="Oliva R."/>
        </authorList>
    </citation>
    <scope>NUCLEOTIDE SEQUENCE [LARGE SCALE GENOMIC DNA]</scope>
    <source>
        <strain evidence="7 8">IRRI 6609</strain>
    </source>
</reference>
<keyword evidence="1" id="KW-0547">Nucleotide-binding</keyword>
<protein>
    <submittedName>
        <fullName evidence="7">Superfamily II helicase</fullName>
    </submittedName>
</protein>
<dbReference type="GO" id="GO:0003676">
    <property type="term" value="F:nucleic acid binding"/>
    <property type="evidence" value="ECO:0007669"/>
    <property type="project" value="InterPro"/>
</dbReference>
<evidence type="ECO:0000259" key="6">
    <source>
        <dbReference type="PROSITE" id="PS51194"/>
    </source>
</evidence>
<dbReference type="InterPro" id="IPR014001">
    <property type="entry name" value="Helicase_ATP-bd"/>
</dbReference>
<dbReference type="SMART" id="SM00487">
    <property type="entry name" value="DEXDc"/>
    <property type="match status" value="1"/>
</dbReference>
<dbReference type="Pfam" id="PF00271">
    <property type="entry name" value="Helicase_C"/>
    <property type="match status" value="1"/>
</dbReference>
<proteinExistence type="predicted"/>
<dbReference type="GO" id="GO:0016787">
    <property type="term" value="F:hydrolase activity"/>
    <property type="evidence" value="ECO:0007669"/>
    <property type="project" value="UniProtKB-KW"/>
</dbReference>
<dbReference type="PANTHER" id="PTHR47961:SF8">
    <property type="entry name" value="DEXH-BOX ATP-DEPENDENT RNA HELICASE DEXH15 CHLOROPLASTIC"/>
    <property type="match status" value="1"/>
</dbReference>
<keyword evidence="4" id="KW-0067">ATP-binding</keyword>
<keyword evidence="8" id="KW-1185">Reference proteome</keyword>
<dbReference type="Proteomes" id="UP000037931">
    <property type="component" value="Unassembled WGS sequence"/>
</dbReference>
<feature type="domain" description="Helicase ATP-binding" evidence="5">
    <location>
        <begin position="126"/>
        <end position="244"/>
    </location>
</feature>
<dbReference type="SUPFAM" id="SSF52540">
    <property type="entry name" value="P-loop containing nucleoside triphosphate hydrolases"/>
    <property type="match status" value="2"/>
</dbReference>
<dbReference type="PROSITE" id="PS51194">
    <property type="entry name" value="HELICASE_CTER"/>
    <property type="match status" value="1"/>
</dbReference>
<dbReference type="SMART" id="SM00490">
    <property type="entry name" value="HELICc"/>
    <property type="match status" value="1"/>
</dbReference>
<keyword evidence="3 7" id="KW-0347">Helicase</keyword>
<accession>A0A0M9GD95</accession>
<dbReference type="EMBL" id="JSYZ01000020">
    <property type="protein sequence ID" value="KPA88360.1"/>
    <property type="molecule type" value="Genomic_DNA"/>
</dbReference>
<dbReference type="Pfam" id="PF00270">
    <property type="entry name" value="DEAD"/>
    <property type="match status" value="1"/>
</dbReference>
<evidence type="ECO:0000259" key="5">
    <source>
        <dbReference type="PROSITE" id="PS51192"/>
    </source>
</evidence>
<dbReference type="STRING" id="50340.PF66_05130"/>
<dbReference type="RefSeq" id="WP_054064126.1">
    <property type="nucleotide sequence ID" value="NZ_JSYZ01000020.1"/>
</dbReference>
<feature type="domain" description="Helicase C-terminal" evidence="6">
    <location>
        <begin position="316"/>
        <end position="503"/>
    </location>
</feature>
<dbReference type="PROSITE" id="PS51192">
    <property type="entry name" value="HELICASE_ATP_BIND_1"/>
    <property type="match status" value="1"/>
</dbReference>
<gene>
    <name evidence="7" type="ORF">PF66_05130</name>
</gene>